<name>A0ABN3TH85_9ACTN</name>
<dbReference type="RefSeq" id="WP_346158324.1">
    <property type="nucleotide sequence ID" value="NZ_BAAATE010000087.1"/>
</dbReference>
<evidence type="ECO:0000313" key="1">
    <source>
        <dbReference type="EMBL" id="GAA2702775.1"/>
    </source>
</evidence>
<dbReference type="Proteomes" id="UP001501666">
    <property type="component" value="Unassembled WGS sequence"/>
</dbReference>
<accession>A0ABN3TH85</accession>
<comment type="caution">
    <text evidence="1">The sequence shown here is derived from an EMBL/GenBank/DDBJ whole genome shotgun (WGS) entry which is preliminary data.</text>
</comment>
<proteinExistence type="predicted"/>
<reference evidence="1 2" key="1">
    <citation type="journal article" date="2019" name="Int. J. Syst. Evol. Microbiol.">
        <title>The Global Catalogue of Microorganisms (GCM) 10K type strain sequencing project: providing services to taxonomists for standard genome sequencing and annotation.</title>
        <authorList>
            <consortium name="The Broad Institute Genomics Platform"/>
            <consortium name="The Broad Institute Genome Sequencing Center for Infectious Disease"/>
            <person name="Wu L."/>
            <person name="Ma J."/>
        </authorList>
    </citation>
    <scope>NUCLEOTIDE SEQUENCE [LARGE SCALE GENOMIC DNA]</scope>
    <source>
        <strain evidence="1 2">JCM 6835</strain>
    </source>
</reference>
<organism evidence="1 2">
    <name type="scientific">Nonomuraea recticatena</name>
    <dbReference type="NCBI Taxonomy" id="46178"/>
    <lineage>
        <taxon>Bacteria</taxon>
        <taxon>Bacillati</taxon>
        <taxon>Actinomycetota</taxon>
        <taxon>Actinomycetes</taxon>
        <taxon>Streptosporangiales</taxon>
        <taxon>Streptosporangiaceae</taxon>
        <taxon>Nonomuraea</taxon>
    </lineage>
</organism>
<evidence type="ECO:0000313" key="2">
    <source>
        <dbReference type="Proteomes" id="UP001501666"/>
    </source>
</evidence>
<protein>
    <submittedName>
        <fullName evidence="1">Uncharacterized protein</fullName>
    </submittedName>
</protein>
<dbReference type="EMBL" id="BAAATE010000087">
    <property type="protein sequence ID" value="GAA2702775.1"/>
    <property type="molecule type" value="Genomic_DNA"/>
</dbReference>
<sequence>MYDGSRREYRGPDSYKAAASGLDNTRAALGKALRQGDSPEAQLIAFNEAGVLALLAIGDAIQAVTAAIVDTGTLGKGQFSPHWAEVITPERAQPADDDW</sequence>
<keyword evidence="2" id="KW-1185">Reference proteome</keyword>
<gene>
    <name evidence="1" type="ORF">GCM10010412_100940</name>
</gene>